<name>A0A0E9PRZ7_ANGAN</name>
<dbReference type="EMBL" id="GBXM01101186">
    <property type="protein sequence ID" value="JAH07391.1"/>
    <property type="molecule type" value="Transcribed_RNA"/>
</dbReference>
<dbReference type="AlphaFoldDB" id="A0A0E9PRZ7"/>
<sequence>MFSVDIDMSFQSALLAVSFRTILSSSGVFTALRFL</sequence>
<reference evidence="1" key="1">
    <citation type="submission" date="2014-11" db="EMBL/GenBank/DDBJ databases">
        <authorList>
            <person name="Amaro Gonzalez C."/>
        </authorList>
    </citation>
    <scope>NUCLEOTIDE SEQUENCE</scope>
</reference>
<protein>
    <submittedName>
        <fullName evidence="1">Uncharacterized protein</fullName>
    </submittedName>
</protein>
<proteinExistence type="predicted"/>
<evidence type="ECO:0000313" key="1">
    <source>
        <dbReference type="EMBL" id="JAH07391.1"/>
    </source>
</evidence>
<organism evidence="1">
    <name type="scientific">Anguilla anguilla</name>
    <name type="common">European freshwater eel</name>
    <name type="synonym">Muraena anguilla</name>
    <dbReference type="NCBI Taxonomy" id="7936"/>
    <lineage>
        <taxon>Eukaryota</taxon>
        <taxon>Metazoa</taxon>
        <taxon>Chordata</taxon>
        <taxon>Craniata</taxon>
        <taxon>Vertebrata</taxon>
        <taxon>Euteleostomi</taxon>
        <taxon>Actinopterygii</taxon>
        <taxon>Neopterygii</taxon>
        <taxon>Teleostei</taxon>
        <taxon>Anguilliformes</taxon>
        <taxon>Anguillidae</taxon>
        <taxon>Anguilla</taxon>
    </lineage>
</organism>
<reference evidence="1" key="2">
    <citation type="journal article" date="2015" name="Fish Shellfish Immunol.">
        <title>Early steps in the European eel (Anguilla anguilla)-Vibrio vulnificus interaction in the gills: Role of the RtxA13 toxin.</title>
        <authorList>
            <person name="Callol A."/>
            <person name="Pajuelo D."/>
            <person name="Ebbesson L."/>
            <person name="Teles M."/>
            <person name="MacKenzie S."/>
            <person name="Amaro C."/>
        </authorList>
    </citation>
    <scope>NUCLEOTIDE SEQUENCE</scope>
</reference>
<accession>A0A0E9PRZ7</accession>